<dbReference type="InterPro" id="IPR004564">
    <property type="entry name" value="OM_lipoprot_carrier_LolA-like"/>
</dbReference>
<dbReference type="SUPFAM" id="SSF89392">
    <property type="entry name" value="Prokaryotic lipoproteins and lipoprotein localization factors"/>
    <property type="match status" value="1"/>
</dbReference>
<dbReference type="HAMAP" id="MF_00240">
    <property type="entry name" value="LolA"/>
    <property type="match status" value="1"/>
</dbReference>
<dbReference type="PANTHER" id="PTHR35869">
    <property type="entry name" value="OUTER-MEMBRANE LIPOPROTEIN CARRIER PROTEIN"/>
    <property type="match status" value="1"/>
</dbReference>
<organism evidence="11 12">
    <name type="scientific">Shewanella corallii</name>
    <dbReference type="NCBI Taxonomy" id="560080"/>
    <lineage>
        <taxon>Bacteria</taxon>
        <taxon>Pseudomonadati</taxon>
        <taxon>Pseudomonadota</taxon>
        <taxon>Gammaproteobacteria</taxon>
        <taxon>Alteromonadales</taxon>
        <taxon>Shewanellaceae</taxon>
        <taxon>Shewanella</taxon>
    </lineage>
</organism>
<comment type="similarity">
    <text evidence="2 10">Belongs to the LolA family.</text>
</comment>
<evidence type="ECO:0000256" key="5">
    <source>
        <dbReference type="ARBA" id="ARBA00022448"/>
    </source>
</evidence>
<keyword evidence="11" id="KW-0449">Lipoprotein</keyword>
<dbReference type="RefSeq" id="WP_249249564.1">
    <property type="nucleotide sequence ID" value="NZ_JAKIKT010000005.1"/>
</dbReference>
<sequence length="206" mass="22556" precursor="true">MKKRVSFSLVAMALAFSAGAMADDAASLKQKLGQLDGMSADFQQTVTDVNDKQIQQGQGVIALASPNRLYWHLTSPDESMIVADGKDVWIYNPFAEEVTVLGIDEVIAASPIALLVQQDDKVWQDYGVTKAGDCYQIKPKSLDSQVVGVDVCFKGDTLSQFSILDSQGNNSLFKLRGQRALDARDDTLFKFTVPENVDIDDQRTGE</sequence>
<evidence type="ECO:0000256" key="6">
    <source>
        <dbReference type="ARBA" id="ARBA00022729"/>
    </source>
</evidence>
<evidence type="ECO:0000256" key="10">
    <source>
        <dbReference type="HAMAP-Rule" id="MF_00240"/>
    </source>
</evidence>
<evidence type="ECO:0000256" key="7">
    <source>
        <dbReference type="ARBA" id="ARBA00022764"/>
    </source>
</evidence>
<feature type="chain" id="PRO_5044942090" description="Outer-membrane lipoprotein carrier protein" evidence="10">
    <location>
        <begin position="23"/>
        <end position="206"/>
    </location>
</feature>
<evidence type="ECO:0000256" key="3">
    <source>
        <dbReference type="ARBA" id="ARBA00011245"/>
    </source>
</evidence>
<evidence type="ECO:0000313" key="11">
    <source>
        <dbReference type="EMBL" id="MCL2914941.1"/>
    </source>
</evidence>
<evidence type="ECO:0000256" key="8">
    <source>
        <dbReference type="ARBA" id="ARBA00022927"/>
    </source>
</evidence>
<reference evidence="11 12" key="1">
    <citation type="submission" date="2022-01" db="EMBL/GenBank/DDBJ databases">
        <title>Whole genome-based taxonomy of the Shewanellaceae.</title>
        <authorList>
            <person name="Martin-Rodriguez A.J."/>
        </authorList>
    </citation>
    <scope>NUCLEOTIDE SEQUENCE [LARGE SCALE GENOMIC DNA]</scope>
    <source>
        <strain evidence="11 12">DSM 21332</strain>
    </source>
</reference>
<evidence type="ECO:0000256" key="2">
    <source>
        <dbReference type="ARBA" id="ARBA00007615"/>
    </source>
</evidence>
<dbReference type="CDD" id="cd16325">
    <property type="entry name" value="LolA"/>
    <property type="match status" value="1"/>
</dbReference>
<dbReference type="PANTHER" id="PTHR35869:SF1">
    <property type="entry name" value="OUTER-MEMBRANE LIPOPROTEIN CARRIER PROTEIN"/>
    <property type="match status" value="1"/>
</dbReference>
<comment type="subcellular location">
    <subcellularLocation>
        <location evidence="1 10">Periplasm</location>
    </subcellularLocation>
</comment>
<dbReference type="Pfam" id="PF03548">
    <property type="entry name" value="LolA"/>
    <property type="match status" value="1"/>
</dbReference>
<dbReference type="InterPro" id="IPR029046">
    <property type="entry name" value="LolA/LolB/LppX"/>
</dbReference>
<keyword evidence="5 10" id="KW-0813">Transport</keyword>
<dbReference type="NCBIfam" id="TIGR00547">
    <property type="entry name" value="lolA"/>
    <property type="match status" value="1"/>
</dbReference>
<evidence type="ECO:0000256" key="9">
    <source>
        <dbReference type="ARBA" id="ARBA00023186"/>
    </source>
</evidence>
<proteinExistence type="inferred from homology"/>
<comment type="caution">
    <text evidence="11">The sequence shown here is derived from an EMBL/GenBank/DDBJ whole genome shotgun (WGS) entry which is preliminary data.</text>
</comment>
<evidence type="ECO:0000256" key="4">
    <source>
        <dbReference type="ARBA" id="ARBA00014035"/>
    </source>
</evidence>
<keyword evidence="7 10" id="KW-0574">Periplasm</keyword>
<keyword evidence="12" id="KW-1185">Reference proteome</keyword>
<dbReference type="Gene3D" id="2.50.20.10">
    <property type="entry name" value="Lipoprotein localisation LolA/LolB/LppX"/>
    <property type="match status" value="1"/>
</dbReference>
<feature type="signal peptide" evidence="10">
    <location>
        <begin position="1"/>
        <end position="22"/>
    </location>
</feature>
<name>A0ABT0NAR0_9GAMM</name>
<evidence type="ECO:0000256" key="1">
    <source>
        <dbReference type="ARBA" id="ARBA00004418"/>
    </source>
</evidence>
<comment type="subunit">
    <text evidence="3 10">Monomer.</text>
</comment>
<dbReference type="Proteomes" id="UP001202831">
    <property type="component" value="Unassembled WGS sequence"/>
</dbReference>
<protein>
    <recommendedName>
        <fullName evidence="4 10">Outer-membrane lipoprotein carrier protein</fullName>
    </recommendedName>
</protein>
<dbReference type="EMBL" id="JAKIKT010000005">
    <property type="protein sequence ID" value="MCL2914941.1"/>
    <property type="molecule type" value="Genomic_DNA"/>
</dbReference>
<keyword evidence="9 10" id="KW-0143">Chaperone</keyword>
<dbReference type="InterPro" id="IPR018323">
    <property type="entry name" value="OM_lipoprot_carrier_LolA_Pbac"/>
</dbReference>
<comment type="function">
    <text evidence="10">Participates in the translocation of lipoproteins from the inner membrane to the outer membrane. Only forms a complex with a lipoprotein if the residue after the N-terminal Cys is not an aspartate (The Asp acts as a targeting signal to indicate that the lipoprotein should stay in the inner membrane).</text>
</comment>
<keyword evidence="8 10" id="KW-0653">Protein transport</keyword>
<gene>
    <name evidence="10 11" type="primary">lolA</name>
    <name evidence="11" type="ORF">L2725_14370</name>
</gene>
<accession>A0ABT0NAR0</accession>
<keyword evidence="6 10" id="KW-0732">Signal</keyword>
<evidence type="ECO:0000313" key="12">
    <source>
        <dbReference type="Proteomes" id="UP001202831"/>
    </source>
</evidence>